<reference evidence="5" key="1">
    <citation type="submission" date="2021-02" db="EMBL/GenBank/DDBJ databases">
        <authorList>
            <person name="Nowell W R."/>
        </authorList>
    </citation>
    <scope>NUCLEOTIDE SEQUENCE</scope>
    <source>
        <strain evidence="5">Ploen Becks lab</strain>
    </source>
</reference>
<dbReference type="SUPFAM" id="SSF52540">
    <property type="entry name" value="P-loop containing nucleoside triphosphate hydrolases"/>
    <property type="match status" value="2"/>
</dbReference>
<keyword evidence="1" id="KW-0227">DNA damage</keyword>
<accession>A0A814M892</accession>
<dbReference type="InterPro" id="IPR025476">
    <property type="entry name" value="Helitron_helicase-like"/>
</dbReference>
<dbReference type="PANTHER" id="PTHR10492:SF57">
    <property type="entry name" value="ATP-DEPENDENT DNA HELICASE"/>
    <property type="match status" value="1"/>
</dbReference>
<keyword evidence="6" id="KW-1185">Reference proteome</keyword>
<name>A0A814M892_9BILA</name>
<dbReference type="GO" id="GO:0016787">
    <property type="term" value="F:hydrolase activity"/>
    <property type="evidence" value="ECO:0007669"/>
    <property type="project" value="UniProtKB-KW"/>
</dbReference>
<keyword evidence="1" id="KW-0233">DNA recombination</keyword>
<feature type="domain" description="DNA helicase Pif1-like 2B" evidence="4">
    <location>
        <begin position="1083"/>
        <end position="1129"/>
    </location>
</feature>
<gene>
    <name evidence="5" type="ORF">OXX778_LOCUS19897</name>
</gene>
<comment type="similarity">
    <text evidence="1">Belongs to the helicase family.</text>
</comment>
<dbReference type="Pfam" id="PF05970">
    <property type="entry name" value="PIF1"/>
    <property type="match status" value="1"/>
</dbReference>
<feature type="non-terminal residue" evidence="5">
    <location>
        <position position="1240"/>
    </location>
</feature>
<proteinExistence type="inferred from homology"/>
<evidence type="ECO:0000313" key="6">
    <source>
        <dbReference type="Proteomes" id="UP000663879"/>
    </source>
</evidence>
<dbReference type="EMBL" id="CAJNOC010006291">
    <property type="protein sequence ID" value="CAF1074549.1"/>
    <property type="molecule type" value="Genomic_DNA"/>
</dbReference>
<dbReference type="InterPro" id="IPR027417">
    <property type="entry name" value="P-loop_NTPase"/>
</dbReference>
<evidence type="ECO:0000259" key="4">
    <source>
        <dbReference type="Pfam" id="PF21530"/>
    </source>
</evidence>
<comment type="caution">
    <text evidence="5">The sequence shown here is derived from an EMBL/GenBank/DDBJ whole genome shotgun (WGS) entry which is preliminary data.</text>
</comment>
<sequence>DIRLDISQQLDKNIVFDIQNFLINNNPYIHQFIYAAKELRQNPFLDLSIVIKDHNTKDDRRYNKPSSTEFAVIFDSNELSEDDCKRQVILRSKITNKIKIICDTHHAYDPLHYVLMFPCGNFGWAPKKFKLTKNATDQNSFEINHEGDEFESNEKSRMFVSAMEFYSYKLQQRKNSFLHLFGRLFHQYIVDMYVKIENSRINFIRSNQDKLRTELYQGLKDATNIYDHDLTRIGKSVILPSSFQGGPRHMQELFQDAMAIVRHFGKPDLFITFTCNPRWNDIINELEGNQKPNDRPDIVVRVFRIKLKELIDDIKDKEIFGKIDAYFYVIEFQKRGLPHAHILVILSSEFKIRTAADIDKIVKAEIPDKLQYPQAHKTVINSMIHGPCGDLNPRSPCMKNGKCSKGFPKAFVEETYIRKDGYPMFKRSSTGPKIINDTYEIDNSNVVAHNLFLTTKYDAHINVEICSTIKAVKYLCKYIHKGHDRLEADFFIDNNNIPPRDECSEFKDLRFVSVSEACWRIFHFPLHHHSPSVLRLAVRLKGQQNVVFDPEKELYPQLKKNERTTLTEWFNFNSKSDLGKNLKYTEFVNLCTLDKAKKIWKLRVQKTKTPIGRMYFASPTDAERYCLRLILNVKKGAKSYEDLRTVDDTTYPDFKSAALAMGLIPDEKNLIECINEAYLIFKNSKNLREFVAQLFLNGQINDIKKIWNQFKKELSEDVLIQFKAKYKNLDYEFTEEVFNTSLSIFHDVLVEFGATAEQIKSFPEISRHFVELTNHNILENNFSTNLEHVNKILKENVSKLNQEQLLAYKIITQNLSENNLFFIDGPGGTGKTFLYNTVFAYFQSKNKTSIAVASSGIAALLLEGGQTAHSKFKIPLDINENSVSGIKLQSNEAKLLKECEILIWDEAPMMSKYIFECVDRLFKDIMKSSLLFGGKKVLFGGDFRQILPVVINGGKLEILSVSLKKSYIWPFVKSLKLTQNMRVNKSNGNENYAKYLLKLGEELPPNLCTKLDPYALIQSIYHNLDQNYKNPEFMLERAILAPTNDDVDMLNKLIIEQFPGESKTYRSIDLCTTQNDNLNIPVEYLNSLNLSGLPPHELNLKINQPNMLLRNLCTKRSLCNGTRLIVKGLYRHIIKAEIAIGKCKGKVVLIPKMTLNASENILPFHFQRTQFPIRPAFAFTINKSQGQTIRHVGVYLNDDVFSHGQLYVAMSRVTDVNNIKIAVKENRLTRNVVYKQIFAK</sequence>
<keyword evidence="1" id="KW-0547">Nucleotide-binding</keyword>
<evidence type="ECO:0000259" key="3">
    <source>
        <dbReference type="Pfam" id="PF14214"/>
    </source>
</evidence>
<dbReference type="GO" id="GO:0006310">
    <property type="term" value="P:DNA recombination"/>
    <property type="evidence" value="ECO:0007669"/>
    <property type="project" value="UniProtKB-KW"/>
</dbReference>
<organism evidence="5 6">
    <name type="scientific">Brachionus calyciflorus</name>
    <dbReference type="NCBI Taxonomy" id="104777"/>
    <lineage>
        <taxon>Eukaryota</taxon>
        <taxon>Metazoa</taxon>
        <taxon>Spiralia</taxon>
        <taxon>Gnathifera</taxon>
        <taxon>Rotifera</taxon>
        <taxon>Eurotatoria</taxon>
        <taxon>Monogononta</taxon>
        <taxon>Pseudotrocha</taxon>
        <taxon>Ploima</taxon>
        <taxon>Brachionidae</taxon>
        <taxon>Brachionus</taxon>
    </lineage>
</organism>
<dbReference type="Pfam" id="PF14214">
    <property type="entry name" value="Helitron_like_N"/>
    <property type="match status" value="1"/>
</dbReference>
<keyword evidence="1" id="KW-0347">Helicase</keyword>
<dbReference type="GO" id="GO:0005524">
    <property type="term" value="F:ATP binding"/>
    <property type="evidence" value="ECO:0007669"/>
    <property type="project" value="UniProtKB-KW"/>
</dbReference>
<keyword evidence="1" id="KW-0067">ATP-binding</keyword>
<comment type="cofactor">
    <cofactor evidence="1">
        <name>Mg(2+)</name>
        <dbReference type="ChEBI" id="CHEBI:18420"/>
    </cofactor>
</comment>
<dbReference type="GO" id="GO:0006281">
    <property type="term" value="P:DNA repair"/>
    <property type="evidence" value="ECO:0007669"/>
    <property type="project" value="UniProtKB-KW"/>
</dbReference>
<dbReference type="GO" id="GO:0000723">
    <property type="term" value="P:telomere maintenance"/>
    <property type="evidence" value="ECO:0007669"/>
    <property type="project" value="InterPro"/>
</dbReference>
<dbReference type="InterPro" id="IPR049163">
    <property type="entry name" value="Pif1-like_2B_dom"/>
</dbReference>
<dbReference type="GO" id="GO:0043139">
    <property type="term" value="F:5'-3' DNA helicase activity"/>
    <property type="evidence" value="ECO:0007669"/>
    <property type="project" value="UniProtKB-EC"/>
</dbReference>
<dbReference type="EC" id="5.6.2.3" evidence="1"/>
<dbReference type="Pfam" id="PF21530">
    <property type="entry name" value="Pif1_2B_dom"/>
    <property type="match status" value="1"/>
</dbReference>
<dbReference type="OrthoDB" id="1728974at2759"/>
<feature type="domain" description="DNA helicase Pif1-like DEAD-box helicase" evidence="2">
    <location>
        <begin position="799"/>
        <end position="993"/>
    </location>
</feature>
<evidence type="ECO:0000259" key="2">
    <source>
        <dbReference type="Pfam" id="PF05970"/>
    </source>
</evidence>
<comment type="catalytic activity">
    <reaction evidence="1">
        <text>ATP + H2O = ADP + phosphate + H(+)</text>
        <dbReference type="Rhea" id="RHEA:13065"/>
        <dbReference type="ChEBI" id="CHEBI:15377"/>
        <dbReference type="ChEBI" id="CHEBI:15378"/>
        <dbReference type="ChEBI" id="CHEBI:30616"/>
        <dbReference type="ChEBI" id="CHEBI:43474"/>
        <dbReference type="ChEBI" id="CHEBI:456216"/>
        <dbReference type="EC" id="5.6.2.3"/>
    </reaction>
</comment>
<dbReference type="PANTHER" id="PTHR10492">
    <property type="match status" value="1"/>
</dbReference>
<dbReference type="AlphaFoldDB" id="A0A814M892"/>
<evidence type="ECO:0000256" key="1">
    <source>
        <dbReference type="RuleBase" id="RU363044"/>
    </source>
</evidence>
<protein>
    <recommendedName>
        <fullName evidence="1">ATP-dependent DNA helicase</fullName>
        <ecNumber evidence="1">5.6.2.3</ecNumber>
    </recommendedName>
</protein>
<feature type="domain" description="Helitron helicase-like" evidence="3">
    <location>
        <begin position="166"/>
        <end position="344"/>
    </location>
</feature>
<dbReference type="Proteomes" id="UP000663879">
    <property type="component" value="Unassembled WGS sequence"/>
</dbReference>
<keyword evidence="1" id="KW-0378">Hydrolase</keyword>
<keyword evidence="1" id="KW-0234">DNA repair</keyword>
<evidence type="ECO:0000313" key="5">
    <source>
        <dbReference type="EMBL" id="CAF1074549.1"/>
    </source>
</evidence>
<dbReference type="Gene3D" id="3.40.50.300">
    <property type="entry name" value="P-loop containing nucleotide triphosphate hydrolases"/>
    <property type="match status" value="2"/>
</dbReference>
<dbReference type="InterPro" id="IPR010285">
    <property type="entry name" value="DNA_helicase_pif1-like_DEAD"/>
</dbReference>